<evidence type="ECO:0000313" key="10">
    <source>
        <dbReference type="Proteomes" id="UP000001396"/>
    </source>
</evidence>
<feature type="domain" description="MD-2-related lipid-recognition" evidence="8">
    <location>
        <begin position="22"/>
        <end position="141"/>
    </location>
</feature>
<keyword evidence="4" id="KW-0813">Transport</keyword>
<dbReference type="InterPro" id="IPR036846">
    <property type="entry name" value="GM2-AP_sf"/>
</dbReference>
<name>D3AWG1_HETP5</name>
<dbReference type="AlphaFoldDB" id="D3AWG1"/>
<organism evidence="9 10">
    <name type="scientific">Heterostelium pallidum (strain ATCC 26659 / Pp 5 / PN500)</name>
    <name type="common">Cellular slime mold</name>
    <name type="synonym">Polysphondylium pallidum</name>
    <dbReference type="NCBI Taxonomy" id="670386"/>
    <lineage>
        <taxon>Eukaryota</taxon>
        <taxon>Amoebozoa</taxon>
        <taxon>Evosea</taxon>
        <taxon>Eumycetozoa</taxon>
        <taxon>Dictyostelia</taxon>
        <taxon>Acytosteliales</taxon>
        <taxon>Acytosteliaceae</taxon>
        <taxon>Heterostelium</taxon>
    </lineage>
</organism>
<accession>D3AWG1</accession>
<dbReference type="Proteomes" id="UP000001396">
    <property type="component" value="Unassembled WGS sequence"/>
</dbReference>
<dbReference type="InterPro" id="IPR014756">
    <property type="entry name" value="Ig_E-set"/>
</dbReference>
<evidence type="ECO:0000256" key="6">
    <source>
        <dbReference type="ARBA" id="ARBA00023055"/>
    </source>
</evidence>
<dbReference type="GO" id="GO:0032934">
    <property type="term" value="F:sterol binding"/>
    <property type="evidence" value="ECO:0007669"/>
    <property type="project" value="InterPro"/>
</dbReference>
<keyword evidence="6" id="KW-0445">Lipid transport</keyword>
<dbReference type="RefSeq" id="XP_020438739.1">
    <property type="nucleotide sequence ID" value="XM_020571465.1"/>
</dbReference>
<comment type="subunit">
    <text evidence="3">Monomer.</text>
</comment>
<evidence type="ECO:0000256" key="2">
    <source>
        <dbReference type="ARBA" id="ARBA00006370"/>
    </source>
</evidence>
<keyword evidence="5 7" id="KW-0732">Signal</keyword>
<dbReference type="PANTHER" id="PTHR11306">
    <property type="entry name" value="NIEMANN PICK TYPE C2 PROTEIN NPC2-RELATED"/>
    <property type="match status" value="1"/>
</dbReference>
<comment type="similarity">
    <text evidence="2">Belongs to the NPC2 family.</text>
</comment>
<evidence type="ECO:0000256" key="3">
    <source>
        <dbReference type="ARBA" id="ARBA00011245"/>
    </source>
</evidence>
<evidence type="ECO:0000313" key="9">
    <source>
        <dbReference type="EMBL" id="EFA86634.1"/>
    </source>
</evidence>
<dbReference type="InParanoid" id="D3AWG1"/>
<dbReference type="Gene3D" id="2.70.220.10">
    <property type="entry name" value="Ganglioside GM2 activator"/>
    <property type="match status" value="1"/>
</dbReference>
<reference evidence="9 10" key="1">
    <citation type="journal article" date="2011" name="Genome Res.">
        <title>Phylogeny-wide analysis of social amoeba genomes highlights ancient origins for complex intercellular communication.</title>
        <authorList>
            <person name="Heidel A.J."/>
            <person name="Lawal H.M."/>
            <person name="Felder M."/>
            <person name="Schilde C."/>
            <person name="Helps N.R."/>
            <person name="Tunggal B."/>
            <person name="Rivero F."/>
            <person name="John U."/>
            <person name="Schleicher M."/>
            <person name="Eichinger L."/>
            <person name="Platzer M."/>
            <person name="Noegel A.A."/>
            <person name="Schaap P."/>
            <person name="Gloeckner G."/>
        </authorList>
    </citation>
    <scope>NUCLEOTIDE SEQUENCE [LARGE SCALE GENOMIC DNA]</scope>
    <source>
        <strain evidence="10">ATCC 26659 / Pp 5 / PN500</strain>
    </source>
</reference>
<evidence type="ECO:0000256" key="1">
    <source>
        <dbReference type="ARBA" id="ARBA00002053"/>
    </source>
</evidence>
<evidence type="ECO:0000256" key="7">
    <source>
        <dbReference type="SAM" id="SignalP"/>
    </source>
</evidence>
<comment type="caution">
    <text evidence="9">The sequence shown here is derived from an EMBL/GenBank/DDBJ whole genome shotgun (WGS) entry which is preliminary data.</text>
</comment>
<evidence type="ECO:0000256" key="5">
    <source>
        <dbReference type="ARBA" id="ARBA00022729"/>
    </source>
</evidence>
<dbReference type="OMA" id="ETACPVA"/>
<dbReference type="InterPro" id="IPR003172">
    <property type="entry name" value="ML_dom"/>
</dbReference>
<dbReference type="GO" id="GO:0015918">
    <property type="term" value="P:sterol transport"/>
    <property type="evidence" value="ECO:0007669"/>
    <property type="project" value="InterPro"/>
</dbReference>
<evidence type="ECO:0000259" key="8">
    <source>
        <dbReference type="SMART" id="SM00737"/>
    </source>
</evidence>
<dbReference type="SUPFAM" id="SSF81296">
    <property type="entry name" value="E set domains"/>
    <property type="match status" value="1"/>
</dbReference>
<dbReference type="GeneID" id="31355969"/>
<gene>
    <name evidence="9" type="ORF">PPL_00435</name>
</gene>
<proteinExistence type="inferred from homology"/>
<dbReference type="EMBL" id="ADBJ01000002">
    <property type="protein sequence ID" value="EFA86634.1"/>
    <property type="molecule type" value="Genomic_DNA"/>
</dbReference>
<feature type="signal peptide" evidence="7">
    <location>
        <begin position="1"/>
        <end position="19"/>
    </location>
</feature>
<comment type="function">
    <text evidence="1">Catalyzes the intermembrane transfer of phosphatidylglycerol and phosphatidylinositol.</text>
</comment>
<sequence>MDRLNIILVLGLLFVAVNGDIWQQCEGNVNPTFSITSLTLQPDPPVIGKSVVVNAVGTLSEQVTSGNSVFTIQFYIAGAWRNLPTFKNDVCSVVKCPVAQGPFSFSTTIPIPFITPRGQYRGQFIVTDQSNRNITCLTFATQLN</sequence>
<dbReference type="Pfam" id="PF02221">
    <property type="entry name" value="E1_DerP2_DerF2"/>
    <property type="match status" value="1"/>
</dbReference>
<protein>
    <recommendedName>
        <fullName evidence="8">MD-2-related lipid-recognition domain-containing protein</fullName>
    </recommendedName>
</protein>
<evidence type="ECO:0000256" key="4">
    <source>
        <dbReference type="ARBA" id="ARBA00022448"/>
    </source>
</evidence>
<dbReference type="InterPro" id="IPR039670">
    <property type="entry name" value="NPC2-like"/>
</dbReference>
<keyword evidence="10" id="KW-1185">Reference proteome</keyword>
<dbReference type="PANTHER" id="PTHR11306:SF0">
    <property type="entry name" value="PHOSPHATIDYLGLYCEROL_PHOSPHATIDYLINOSITOL TRANSFER PROTEIN"/>
    <property type="match status" value="1"/>
</dbReference>
<dbReference type="SMART" id="SM00737">
    <property type="entry name" value="ML"/>
    <property type="match status" value="1"/>
</dbReference>
<feature type="chain" id="PRO_5003040629" description="MD-2-related lipid-recognition domain-containing protein" evidence="7">
    <location>
        <begin position="20"/>
        <end position="144"/>
    </location>
</feature>